<dbReference type="SUPFAM" id="SSF54001">
    <property type="entry name" value="Cysteine proteinases"/>
    <property type="match status" value="1"/>
</dbReference>
<dbReference type="SUPFAM" id="SSF102712">
    <property type="entry name" value="JAB1/MPN domain"/>
    <property type="match status" value="1"/>
</dbReference>
<dbReference type="InterPro" id="IPR000555">
    <property type="entry name" value="JAMM/MPN+_dom"/>
</dbReference>
<organism evidence="10 11">
    <name type="scientific">Chromobacterium violaceum</name>
    <dbReference type="NCBI Taxonomy" id="536"/>
    <lineage>
        <taxon>Bacteria</taxon>
        <taxon>Pseudomonadati</taxon>
        <taxon>Pseudomonadota</taxon>
        <taxon>Betaproteobacteria</taxon>
        <taxon>Neisseriales</taxon>
        <taxon>Chromobacteriaceae</taxon>
        <taxon>Chromobacterium</taxon>
    </lineage>
</organism>
<dbReference type="PANTHER" id="PTHR34858:SF1">
    <property type="entry name" value="CYSO-CYSTEINE PEPTIDASE"/>
    <property type="match status" value="1"/>
</dbReference>
<evidence type="ECO:0000256" key="7">
    <source>
        <dbReference type="ARBA" id="ARBA00023049"/>
    </source>
</evidence>
<sequence>MINEMLHLAELAHPQEACGVLLGTGRVYPCRNIASNPRAQFELDPVDYAAAERLGRVVGIWHSHPDDTAEPSMVDRVMCERTGLPWHIVSWPNGEHTLTEPDGWQAPYEGRPFCWGMFDCFSLAQDWHRRETGILLPRAAAREDFWRHGENPFAAWLASAPADVVTDEIQRGDLIFMMCEADVINHVAVYVGDSRILHQLYNQPSQVSIYGGWWQRCTVTVVRPRHE</sequence>
<dbReference type="Pfam" id="PF14464">
    <property type="entry name" value="Prok-JAB"/>
    <property type="match status" value="1"/>
</dbReference>
<keyword evidence="7" id="KW-0482">Metalloprotease</keyword>
<dbReference type="GO" id="GO:0008270">
    <property type="term" value="F:zinc ion binding"/>
    <property type="evidence" value="ECO:0007669"/>
    <property type="project" value="TreeGrafter"/>
</dbReference>
<evidence type="ECO:0000259" key="8">
    <source>
        <dbReference type="PROSITE" id="PS50249"/>
    </source>
</evidence>
<proteinExistence type="inferred from homology"/>
<dbReference type="GO" id="GO:0008234">
    <property type="term" value="F:cysteine-type peptidase activity"/>
    <property type="evidence" value="ECO:0007669"/>
    <property type="project" value="UniProtKB-KW"/>
</dbReference>
<dbReference type="InterPro" id="IPR000064">
    <property type="entry name" value="NLP_P60_dom"/>
</dbReference>
<keyword evidence="2" id="KW-0645">Protease</keyword>
<dbReference type="SMART" id="SM00232">
    <property type="entry name" value="JAB_MPN"/>
    <property type="match status" value="1"/>
</dbReference>
<dbReference type="InterPro" id="IPR038765">
    <property type="entry name" value="Papain-like_cys_pep_sf"/>
</dbReference>
<keyword evidence="5" id="KW-0788">Thiol protease</keyword>
<dbReference type="GO" id="GO:0006508">
    <property type="term" value="P:proteolysis"/>
    <property type="evidence" value="ECO:0007669"/>
    <property type="project" value="UniProtKB-KW"/>
</dbReference>
<dbReference type="EMBL" id="LR134182">
    <property type="protein sequence ID" value="VEB43002.1"/>
    <property type="molecule type" value="Genomic_DNA"/>
</dbReference>
<evidence type="ECO:0000256" key="5">
    <source>
        <dbReference type="ARBA" id="ARBA00022807"/>
    </source>
</evidence>
<dbReference type="PROSITE" id="PS51935">
    <property type="entry name" value="NLPC_P60"/>
    <property type="match status" value="1"/>
</dbReference>
<keyword evidence="3" id="KW-0479">Metal-binding</keyword>
<keyword evidence="6" id="KW-0862">Zinc</keyword>
<evidence type="ECO:0000256" key="3">
    <source>
        <dbReference type="ARBA" id="ARBA00022723"/>
    </source>
</evidence>
<evidence type="ECO:0000313" key="11">
    <source>
        <dbReference type="Proteomes" id="UP000275777"/>
    </source>
</evidence>
<evidence type="ECO:0000313" key="10">
    <source>
        <dbReference type="EMBL" id="VEB43002.1"/>
    </source>
</evidence>
<dbReference type="Proteomes" id="UP000275777">
    <property type="component" value="Chromosome"/>
</dbReference>
<dbReference type="InterPro" id="IPR051929">
    <property type="entry name" value="VirAsm_ModProt"/>
</dbReference>
<evidence type="ECO:0000256" key="6">
    <source>
        <dbReference type="ARBA" id="ARBA00022833"/>
    </source>
</evidence>
<dbReference type="Gene3D" id="3.90.1720.10">
    <property type="entry name" value="endopeptidase domain like (from Nostoc punctiforme)"/>
    <property type="match status" value="1"/>
</dbReference>
<dbReference type="GO" id="GO:0008235">
    <property type="term" value="F:metalloexopeptidase activity"/>
    <property type="evidence" value="ECO:0007669"/>
    <property type="project" value="TreeGrafter"/>
</dbReference>
<comment type="similarity">
    <text evidence="1">Belongs to the peptidase C40 family.</text>
</comment>
<evidence type="ECO:0000256" key="2">
    <source>
        <dbReference type="ARBA" id="ARBA00022670"/>
    </source>
</evidence>
<dbReference type="AlphaFoldDB" id="A0A447TDR1"/>
<evidence type="ECO:0000259" key="9">
    <source>
        <dbReference type="PROSITE" id="PS51935"/>
    </source>
</evidence>
<feature type="domain" description="MPN" evidence="8">
    <location>
        <begin position="1"/>
        <end position="113"/>
    </location>
</feature>
<dbReference type="PROSITE" id="PS50249">
    <property type="entry name" value="MPN"/>
    <property type="match status" value="1"/>
</dbReference>
<dbReference type="InterPro" id="IPR028090">
    <property type="entry name" value="JAB_dom_prok"/>
</dbReference>
<dbReference type="InterPro" id="IPR037518">
    <property type="entry name" value="MPN"/>
</dbReference>
<protein>
    <submittedName>
        <fullName evidence="10">NlpC/P60 family</fullName>
    </submittedName>
</protein>
<accession>A0A447TDR1</accession>
<feature type="domain" description="NlpC/P60" evidence="9">
    <location>
        <begin position="82"/>
        <end position="225"/>
    </location>
</feature>
<keyword evidence="4" id="KW-0378">Hydrolase</keyword>
<name>A0A447TDR1_CHRVL</name>
<dbReference type="Pfam" id="PF00877">
    <property type="entry name" value="NLPC_P60"/>
    <property type="match status" value="1"/>
</dbReference>
<reference evidence="10 11" key="1">
    <citation type="submission" date="2018-12" db="EMBL/GenBank/DDBJ databases">
        <authorList>
            <consortium name="Pathogen Informatics"/>
        </authorList>
    </citation>
    <scope>NUCLEOTIDE SEQUENCE [LARGE SCALE GENOMIC DNA]</scope>
    <source>
        <strain evidence="10 11">NCTC9695</strain>
    </source>
</reference>
<dbReference type="PANTHER" id="PTHR34858">
    <property type="entry name" value="CYSO-CYSTEINE PEPTIDASE"/>
    <property type="match status" value="1"/>
</dbReference>
<evidence type="ECO:0000256" key="1">
    <source>
        <dbReference type="ARBA" id="ARBA00007074"/>
    </source>
</evidence>
<evidence type="ECO:0000256" key="4">
    <source>
        <dbReference type="ARBA" id="ARBA00022801"/>
    </source>
</evidence>
<dbReference type="Gene3D" id="3.40.140.10">
    <property type="entry name" value="Cytidine Deaminase, domain 2"/>
    <property type="match status" value="1"/>
</dbReference>
<gene>
    <name evidence="10" type="ORF">NCTC9695_03456</name>
</gene>
<dbReference type="CDD" id="cd08073">
    <property type="entry name" value="MPN_NLPC_P60"/>
    <property type="match status" value="1"/>
</dbReference>